<dbReference type="PANTHER" id="PTHR30469">
    <property type="entry name" value="MULTIDRUG RESISTANCE PROTEIN MDTA"/>
    <property type="match status" value="1"/>
</dbReference>
<feature type="domain" description="Multidrug resistance protein MdtA-like barrel-sandwich hybrid" evidence="11">
    <location>
        <begin position="60"/>
        <end position="214"/>
    </location>
</feature>
<evidence type="ECO:0000256" key="4">
    <source>
        <dbReference type="ARBA" id="ARBA00022475"/>
    </source>
</evidence>
<proteinExistence type="inferred from homology"/>
<evidence type="ECO:0000256" key="9">
    <source>
        <dbReference type="SAM" id="Phobius"/>
    </source>
</evidence>
<protein>
    <submittedName>
        <fullName evidence="14">Efflux RND transporter periplasmic adaptor subunit</fullName>
    </submittedName>
</protein>
<gene>
    <name evidence="14" type="ORF">GCM10023338_08930</name>
</gene>
<accession>A0ABP9MLU8</accession>
<sequence length="409" mass="45164">MKIKNFKTVIFLIITLSIIGFIIYKKYFIQQPISYLTEPVKKQNLDVTILADGKLEASQQVEVGAQVSGQIKKLHVNLGDSVKKGELIAEIDDLPQKNAVKDGEARLKNVEASKVAKQAQIVNARITLQRQKNLISQKATTQSEVDIAEANLLVLEAELDALDAQIAQAKIALDTAKLDLTYTKIVAPIDGVVVATVVKEGQTVNSAQTAPTIVKIADLDVMNIKAQISEADITKIQPGMKAYFSILGEPKNRYPALLESTEPAPEKFQTTTGNTATTASTEAIYYNGILKVDNKQHLFRIDMTTQVYIIVDSVKDKLVISTMATRFKPSNIALPETLPKTRDQDGNKEAYVWVQEKNGQITHRKVILGISNNIYTEVISGLEGDEQIVLSESFSEDIKNGPNRMPRMR</sequence>
<evidence type="ECO:0000259" key="10">
    <source>
        <dbReference type="Pfam" id="PF25876"/>
    </source>
</evidence>
<evidence type="ECO:0000256" key="6">
    <source>
        <dbReference type="ARBA" id="ARBA00023054"/>
    </source>
</evidence>
<feature type="domain" description="Multidrug resistance protein MdtA-like beta-barrel" evidence="12">
    <location>
        <begin position="222"/>
        <end position="312"/>
    </location>
</feature>
<keyword evidence="9" id="KW-0812">Transmembrane</keyword>
<dbReference type="Pfam" id="PF25967">
    <property type="entry name" value="RND-MFP_C"/>
    <property type="match status" value="1"/>
</dbReference>
<name>A0ABP9MLU8_9GAMM</name>
<evidence type="ECO:0000313" key="14">
    <source>
        <dbReference type="EMBL" id="GAA5097486.1"/>
    </source>
</evidence>
<comment type="subcellular location">
    <subcellularLocation>
        <location evidence="1">Cell membrane</location>
    </subcellularLocation>
</comment>
<keyword evidence="7 9" id="KW-0472">Membrane</keyword>
<dbReference type="Gene3D" id="2.40.30.170">
    <property type="match status" value="1"/>
</dbReference>
<dbReference type="SUPFAM" id="SSF111369">
    <property type="entry name" value="HlyD-like secretion proteins"/>
    <property type="match status" value="1"/>
</dbReference>
<evidence type="ECO:0000256" key="8">
    <source>
        <dbReference type="SAM" id="Coils"/>
    </source>
</evidence>
<evidence type="ECO:0000256" key="1">
    <source>
        <dbReference type="ARBA" id="ARBA00004236"/>
    </source>
</evidence>
<keyword evidence="4" id="KW-1003">Cell membrane</keyword>
<dbReference type="InterPro" id="IPR058624">
    <property type="entry name" value="MdtA-like_HH"/>
</dbReference>
<feature type="coiled-coil region" evidence="8">
    <location>
        <begin position="138"/>
        <end position="179"/>
    </location>
</feature>
<evidence type="ECO:0000256" key="7">
    <source>
        <dbReference type="ARBA" id="ARBA00023136"/>
    </source>
</evidence>
<evidence type="ECO:0000256" key="3">
    <source>
        <dbReference type="ARBA" id="ARBA00022448"/>
    </source>
</evidence>
<keyword evidence="9" id="KW-1133">Transmembrane helix</keyword>
<comment type="similarity">
    <text evidence="2">Belongs to the membrane fusion protein (MFP) (TC 8.A.1) family.</text>
</comment>
<evidence type="ECO:0000256" key="2">
    <source>
        <dbReference type="ARBA" id="ARBA00009477"/>
    </source>
</evidence>
<keyword evidence="3" id="KW-0813">Transport</keyword>
<keyword evidence="15" id="KW-1185">Reference proteome</keyword>
<dbReference type="RefSeq" id="WP_077925298.1">
    <property type="nucleotide sequence ID" value="NZ_BAABKE010000003.1"/>
</dbReference>
<organism evidence="14 15">
    <name type="scientific">Wohlfahrtiimonas larvae</name>
    <dbReference type="NCBI Taxonomy" id="1157986"/>
    <lineage>
        <taxon>Bacteria</taxon>
        <taxon>Pseudomonadati</taxon>
        <taxon>Pseudomonadota</taxon>
        <taxon>Gammaproteobacteria</taxon>
        <taxon>Cardiobacteriales</taxon>
        <taxon>Ignatzschineriaceae</taxon>
        <taxon>Wohlfahrtiimonas</taxon>
    </lineage>
</organism>
<feature type="transmembrane region" description="Helical" evidence="9">
    <location>
        <begin position="6"/>
        <end position="24"/>
    </location>
</feature>
<dbReference type="NCBIfam" id="TIGR01730">
    <property type="entry name" value="RND_mfp"/>
    <property type="match status" value="1"/>
</dbReference>
<reference evidence="15" key="1">
    <citation type="journal article" date="2019" name="Int. J. Syst. Evol. Microbiol.">
        <title>The Global Catalogue of Microorganisms (GCM) 10K type strain sequencing project: providing services to taxonomists for standard genome sequencing and annotation.</title>
        <authorList>
            <consortium name="The Broad Institute Genomics Platform"/>
            <consortium name="The Broad Institute Genome Sequencing Center for Infectious Disease"/>
            <person name="Wu L."/>
            <person name="Ma J."/>
        </authorList>
    </citation>
    <scope>NUCLEOTIDE SEQUENCE [LARGE SCALE GENOMIC DNA]</scope>
    <source>
        <strain evidence="15">JCM 18424</strain>
    </source>
</reference>
<dbReference type="InterPro" id="IPR058626">
    <property type="entry name" value="MdtA-like_b-barrel"/>
</dbReference>
<keyword evidence="5" id="KW-0997">Cell inner membrane</keyword>
<dbReference type="InterPro" id="IPR058625">
    <property type="entry name" value="MdtA-like_BSH"/>
</dbReference>
<dbReference type="Gene3D" id="6.10.140.1990">
    <property type="match status" value="1"/>
</dbReference>
<evidence type="ECO:0000256" key="5">
    <source>
        <dbReference type="ARBA" id="ARBA00022519"/>
    </source>
</evidence>
<dbReference type="Pfam" id="PF25944">
    <property type="entry name" value="Beta-barrel_RND"/>
    <property type="match status" value="1"/>
</dbReference>
<evidence type="ECO:0000313" key="15">
    <source>
        <dbReference type="Proteomes" id="UP001500631"/>
    </source>
</evidence>
<evidence type="ECO:0000259" key="13">
    <source>
        <dbReference type="Pfam" id="PF25967"/>
    </source>
</evidence>
<feature type="domain" description="Multidrug resistance protein MdtA-like alpha-helical hairpin" evidence="10">
    <location>
        <begin position="107"/>
        <end position="183"/>
    </location>
</feature>
<dbReference type="InterPro" id="IPR058627">
    <property type="entry name" value="MdtA-like_C"/>
</dbReference>
<dbReference type="InterPro" id="IPR030190">
    <property type="entry name" value="MacA_alpha-hairpin_sf"/>
</dbReference>
<keyword evidence="6 8" id="KW-0175">Coiled coil</keyword>
<comment type="caution">
    <text evidence="14">The sequence shown here is derived from an EMBL/GenBank/DDBJ whole genome shotgun (WGS) entry which is preliminary data.</text>
</comment>
<evidence type="ECO:0000259" key="11">
    <source>
        <dbReference type="Pfam" id="PF25917"/>
    </source>
</evidence>
<dbReference type="Proteomes" id="UP001500631">
    <property type="component" value="Unassembled WGS sequence"/>
</dbReference>
<dbReference type="Pfam" id="PF25917">
    <property type="entry name" value="BSH_RND"/>
    <property type="match status" value="1"/>
</dbReference>
<dbReference type="InterPro" id="IPR006143">
    <property type="entry name" value="RND_pump_MFP"/>
</dbReference>
<dbReference type="Pfam" id="PF25876">
    <property type="entry name" value="HH_MFP_RND"/>
    <property type="match status" value="1"/>
</dbReference>
<dbReference type="EMBL" id="BAABKE010000003">
    <property type="protein sequence ID" value="GAA5097486.1"/>
    <property type="molecule type" value="Genomic_DNA"/>
</dbReference>
<dbReference type="PANTHER" id="PTHR30469:SF33">
    <property type="entry name" value="SLR1207 PROTEIN"/>
    <property type="match status" value="1"/>
</dbReference>
<evidence type="ECO:0000259" key="12">
    <source>
        <dbReference type="Pfam" id="PF25944"/>
    </source>
</evidence>
<feature type="domain" description="Multidrug resistance protein MdtA-like C-terminal permuted SH3" evidence="13">
    <location>
        <begin position="344"/>
        <end position="392"/>
    </location>
</feature>
<dbReference type="Gene3D" id="2.40.50.100">
    <property type="match status" value="1"/>
</dbReference>
<dbReference type="Gene3D" id="2.40.420.20">
    <property type="match status" value="1"/>
</dbReference>